<protein>
    <recommendedName>
        <fullName evidence="3">Phage gp6-like head-tail connector protein</fullName>
    </recommendedName>
</protein>
<proteinExistence type="predicted"/>
<dbReference type="Gene3D" id="1.10.3230.30">
    <property type="entry name" value="Phage gp6-like head-tail connector protein"/>
    <property type="match status" value="1"/>
</dbReference>
<dbReference type="KEGG" id="tim:GMBLW1_52240"/>
<name>A0A6C2YS43_9BACT</name>
<dbReference type="InParanoid" id="A0A6C2YS43"/>
<evidence type="ECO:0000313" key="1">
    <source>
        <dbReference type="EMBL" id="VIP03969.1"/>
    </source>
</evidence>
<reference evidence="1" key="1">
    <citation type="submission" date="2019-04" db="EMBL/GenBank/DDBJ databases">
        <authorList>
            <consortium name="Science for Life Laboratories"/>
        </authorList>
    </citation>
    <scope>NUCLEOTIDE SEQUENCE</scope>
    <source>
        <strain evidence="1">MBLW1</strain>
    </source>
</reference>
<dbReference type="RefSeq" id="WP_162659112.1">
    <property type="nucleotide sequence ID" value="NZ_LR593887.1"/>
</dbReference>
<accession>A0A6C2YS43</accession>
<dbReference type="AlphaFoldDB" id="A0A6C2YS43"/>
<evidence type="ECO:0008006" key="3">
    <source>
        <dbReference type="Google" id="ProtNLM"/>
    </source>
</evidence>
<dbReference type="EMBL" id="LR586016">
    <property type="protein sequence ID" value="VIP03969.1"/>
    <property type="molecule type" value="Genomic_DNA"/>
</dbReference>
<evidence type="ECO:0000313" key="2">
    <source>
        <dbReference type="Proteomes" id="UP000464378"/>
    </source>
</evidence>
<dbReference type="Proteomes" id="UP000464378">
    <property type="component" value="Chromosome"/>
</dbReference>
<dbReference type="EMBL" id="LR593887">
    <property type="protein sequence ID" value="VTS05305.1"/>
    <property type="molecule type" value="Genomic_DNA"/>
</dbReference>
<sequence length="236" mass="25076">MGLISLAEVKTRLGGGDTLDAEEDKLLALIEAASAAVETFCHRKFESASYTEYLDGNGRSDLVLRNRPVLNIASVRIDPTGAYGDGPNAFPADTELTGGVDYVLPRSDSTHSRSGLLKRIGGSFGGFFNSPYGGRSFGLTPMRSGATWPLGVGNIRVVYTAGYGEIPEDLKQAVFTLLAWMRRSGPLGGATLTTETLGEYSYTVGQLTNAATSALSTVGEMGSVRQLLASYKEFNL</sequence>
<keyword evidence="2" id="KW-1185">Reference proteome</keyword>
<organism evidence="1">
    <name type="scientific">Tuwongella immobilis</name>
    <dbReference type="NCBI Taxonomy" id="692036"/>
    <lineage>
        <taxon>Bacteria</taxon>
        <taxon>Pseudomonadati</taxon>
        <taxon>Planctomycetota</taxon>
        <taxon>Planctomycetia</taxon>
        <taxon>Gemmatales</taxon>
        <taxon>Gemmataceae</taxon>
        <taxon>Tuwongella</taxon>
    </lineage>
</organism>
<gene>
    <name evidence="1" type="ORF">GMBLW1_52240</name>
</gene>